<dbReference type="InterPro" id="IPR011044">
    <property type="entry name" value="Quino_amine_DH_bsu"/>
</dbReference>
<dbReference type="InterPro" id="IPR007788">
    <property type="entry name" value="QCT"/>
</dbReference>
<sequence>MPDNEISLKSLPVYSYKIVATYPHNPESFTQGFAYDNGFLYEGTGLYGHSRLLCYSLNGDDVKSTYLPSHLFGEGITVFGDRVVQLTWKAGIGIVWDKKSLQMKRLFSYRSDGWGLTHDDQWLIMSDGSSTLAFLNPTTFTFHHRITVTDNNGPVLLINELEYIKGEIWANIWKDDQIIRINPLTGKVLGRIDLSALTKASSPGGGEDVLNGIAYDRKNDRIFITGKRWDKLFQIKIIEREK</sequence>
<gene>
    <name evidence="1" type="ORF">H8E41_06425</name>
</gene>
<dbReference type="Pfam" id="PF05096">
    <property type="entry name" value="Glu_cyclase_2"/>
    <property type="match status" value="1"/>
</dbReference>
<comment type="caution">
    <text evidence="1">The sequence shown here is derived from an EMBL/GenBank/DDBJ whole genome shotgun (WGS) entry which is preliminary data.</text>
</comment>
<dbReference type="PANTHER" id="PTHR31270">
    <property type="entry name" value="GLUTAMINYL-PEPTIDE CYCLOTRANSFERASE"/>
    <property type="match status" value="1"/>
</dbReference>
<dbReference type="SUPFAM" id="SSF50969">
    <property type="entry name" value="YVTN repeat-like/Quinoprotein amine dehydrogenase"/>
    <property type="match status" value="1"/>
</dbReference>
<dbReference type="AlphaFoldDB" id="A0A8J6TBZ6"/>
<dbReference type="Proteomes" id="UP000614424">
    <property type="component" value="Unassembled WGS sequence"/>
</dbReference>
<evidence type="ECO:0000313" key="2">
    <source>
        <dbReference type="Proteomes" id="UP000614424"/>
    </source>
</evidence>
<accession>A0A8J6TBZ6</accession>
<evidence type="ECO:0000313" key="1">
    <source>
        <dbReference type="EMBL" id="MBC8317524.1"/>
    </source>
</evidence>
<dbReference type="GO" id="GO:0016603">
    <property type="term" value="F:glutaminyl-peptide cyclotransferase activity"/>
    <property type="evidence" value="ECO:0007669"/>
    <property type="project" value="InterPro"/>
</dbReference>
<reference evidence="1 2" key="1">
    <citation type="submission" date="2020-08" db="EMBL/GenBank/DDBJ databases">
        <title>Bridging the membrane lipid divide: bacteria of the FCB group superphylum have the potential to synthesize archaeal ether lipids.</title>
        <authorList>
            <person name="Villanueva L."/>
            <person name="Von Meijenfeldt F.A.B."/>
            <person name="Westbye A.B."/>
            <person name="Yadav S."/>
            <person name="Hopmans E.C."/>
            <person name="Dutilh B.E."/>
            <person name="Sinninghe Damste J.S."/>
        </authorList>
    </citation>
    <scope>NUCLEOTIDE SEQUENCE [LARGE SCALE GENOMIC DNA]</scope>
    <source>
        <strain evidence="1">NIOZ-UU47</strain>
    </source>
</reference>
<dbReference type="PANTHER" id="PTHR31270:SF1">
    <property type="entry name" value="GLUTAMINYL-PEPTIDE CYCLOTRANSFERASE"/>
    <property type="match status" value="1"/>
</dbReference>
<dbReference type="EMBL" id="JACNJZ010000092">
    <property type="protein sequence ID" value="MBC8317524.1"/>
    <property type="molecule type" value="Genomic_DNA"/>
</dbReference>
<proteinExistence type="predicted"/>
<organism evidence="1 2">
    <name type="scientific">Candidatus Desulfobia pelagia</name>
    <dbReference type="NCBI Taxonomy" id="2841692"/>
    <lineage>
        <taxon>Bacteria</taxon>
        <taxon>Pseudomonadati</taxon>
        <taxon>Thermodesulfobacteriota</taxon>
        <taxon>Desulfobulbia</taxon>
        <taxon>Desulfobulbales</taxon>
        <taxon>Desulfobulbaceae</taxon>
        <taxon>Candidatus Desulfobia</taxon>
    </lineage>
</organism>
<name>A0A8J6TBZ6_9BACT</name>
<protein>
    <submittedName>
        <fullName evidence="1">Glutaminyl-peptide cyclotransferase</fullName>
    </submittedName>
</protein>